<organism evidence="1 2">
    <name type="scientific">Caerostris extrusa</name>
    <name type="common">Bark spider</name>
    <name type="synonym">Caerostris bankana</name>
    <dbReference type="NCBI Taxonomy" id="172846"/>
    <lineage>
        <taxon>Eukaryota</taxon>
        <taxon>Metazoa</taxon>
        <taxon>Ecdysozoa</taxon>
        <taxon>Arthropoda</taxon>
        <taxon>Chelicerata</taxon>
        <taxon>Arachnida</taxon>
        <taxon>Araneae</taxon>
        <taxon>Araneomorphae</taxon>
        <taxon>Entelegynae</taxon>
        <taxon>Araneoidea</taxon>
        <taxon>Araneidae</taxon>
        <taxon>Caerostris</taxon>
    </lineage>
</organism>
<protein>
    <submittedName>
        <fullName evidence="1">Uncharacterized protein</fullName>
    </submittedName>
</protein>
<dbReference type="EMBL" id="BPLR01020349">
    <property type="protein sequence ID" value="GIX77673.1"/>
    <property type="molecule type" value="Genomic_DNA"/>
</dbReference>
<accession>A0AAV4N0Y7</accession>
<evidence type="ECO:0000313" key="1">
    <source>
        <dbReference type="EMBL" id="GIX77673.1"/>
    </source>
</evidence>
<dbReference type="AlphaFoldDB" id="A0AAV4N0Y7"/>
<evidence type="ECO:0000313" key="2">
    <source>
        <dbReference type="Proteomes" id="UP001054945"/>
    </source>
</evidence>
<gene>
    <name evidence="1" type="ORF">CEXT_4481</name>
</gene>
<keyword evidence="2" id="KW-1185">Reference proteome</keyword>
<sequence length="212" mass="23840">MAVVRRAKNTSLETEGYEISWSDVFDSAVRCMLCRRTFQYIVCGRIVYYSLCDQKFTFSLTFELTIPLPINQLIRDITRAAPLSTHIIKDNSTKSVKSNGRICICRQQTTTNTAGGCRGHSTGQHIRTSDADDTSSCRDFHCPMGLINAIGFATTLSERSQFHSNDKHAGIIIKELLVVQRRIEWIELGEIEDILLSGVNSYLKNKVKVSIS</sequence>
<proteinExistence type="predicted"/>
<name>A0AAV4N0Y7_CAEEX</name>
<comment type="caution">
    <text evidence="1">The sequence shown here is derived from an EMBL/GenBank/DDBJ whole genome shotgun (WGS) entry which is preliminary data.</text>
</comment>
<dbReference type="Proteomes" id="UP001054945">
    <property type="component" value="Unassembled WGS sequence"/>
</dbReference>
<reference evidence="1 2" key="1">
    <citation type="submission" date="2021-06" db="EMBL/GenBank/DDBJ databases">
        <title>Caerostris extrusa draft genome.</title>
        <authorList>
            <person name="Kono N."/>
            <person name="Arakawa K."/>
        </authorList>
    </citation>
    <scope>NUCLEOTIDE SEQUENCE [LARGE SCALE GENOMIC DNA]</scope>
</reference>